<dbReference type="PROSITE" id="PS01124">
    <property type="entry name" value="HTH_ARAC_FAMILY_2"/>
    <property type="match status" value="1"/>
</dbReference>
<dbReference type="AlphaFoldDB" id="A0A3R9YFR1"/>
<dbReference type="Pfam" id="PF12833">
    <property type="entry name" value="HTH_18"/>
    <property type="match status" value="1"/>
</dbReference>
<evidence type="ECO:0000256" key="3">
    <source>
        <dbReference type="ARBA" id="ARBA00023163"/>
    </source>
</evidence>
<dbReference type="Gene3D" id="3.20.20.80">
    <property type="entry name" value="Glycosidases"/>
    <property type="match status" value="1"/>
</dbReference>
<dbReference type="SMART" id="SM00342">
    <property type="entry name" value="HTH_ARAC"/>
    <property type="match status" value="1"/>
</dbReference>
<accession>A0A3R9YFR1</accession>
<evidence type="ECO:0000259" key="4">
    <source>
        <dbReference type="PROSITE" id="PS01124"/>
    </source>
</evidence>
<dbReference type="InterPro" id="IPR009057">
    <property type="entry name" value="Homeodomain-like_sf"/>
</dbReference>
<protein>
    <recommendedName>
        <fullName evidence="4">HTH araC/xylS-type domain-containing protein</fullName>
    </recommendedName>
</protein>
<keyword evidence="1" id="KW-0805">Transcription regulation</keyword>
<dbReference type="RefSeq" id="WP_125942723.1">
    <property type="nucleotide sequence ID" value="NZ_PXZH01000001.1"/>
</dbReference>
<dbReference type="Proteomes" id="UP000277864">
    <property type="component" value="Unassembled WGS sequence"/>
</dbReference>
<comment type="caution">
    <text evidence="5">The sequence shown here is derived from an EMBL/GenBank/DDBJ whole genome shotgun (WGS) entry which is preliminary data.</text>
</comment>
<dbReference type="InterPro" id="IPR018060">
    <property type="entry name" value="HTH_AraC"/>
</dbReference>
<dbReference type="OrthoDB" id="506156at2"/>
<evidence type="ECO:0000256" key="2">
    <source>
        <dbReference type="ARBA" id="ARBA00023125"/>
    </source>
</evidence>
<sequence length="799" mass="94246">MNQQNFQVYGRKIASFETSNWFLEETTIFFVLDGQLSVQQNLLTFPLSKGKLFVGNIHDQLILTNKTEQDSLLFYVEIDNLYLTSMYPNYVATDFDCQPEQNHLGKQGPIEEIRKYLCELFLAFYGNDKRRELLMSTALNQVLLWLIQYFSKEKTDRLTYIRNDKVKESLEYIRNRCQEPILMEEVASRLYLSSSTFSKLFKQETGQYFSVYLTQLRLRNSLKDLIFSRKTIEEIASSNGFGSGKTYRQQFKTYYHLSPSDYRKKMQQEKNWQRNPSSDQIERDCLECQDILGKFYYYAYLPKETSRTVATIEKHKSYQISMCPQPMNKHAERIIHVGALENLLELETFQQLEQLVEEIGVSYIGIHSLEVGNSHSYRLDHGEQLKIFSSFGKFDMILTYLKKHQIGLFYEISLQEYAMLNQTVKYQYLAFLEHVKTYYGESLLAHFKLSCTIHPIRIREGEKLYKQIAYYVHQISPAIQLGVSIPLRYPDYQFVSQKSQDIFLNNLVPQCDFLSYRSEPNLTYQSSDKLPTQVTQFQEYVYKEMRLISDKLKSYGVKHPIYLVEWNTLTSSDRYVNGTYFRGALILQEMLKLDRIIEGQGCWLNAGLYEEFTQQPRANFDGLILFHNYNGARPTYFILKLIKRLKGQEMAFSDNYLLLKHRDTYQLVLWNTKYFSPDLSKEASFLESQSVGVRIEIPEIPSKLYQMKRLDFNRHNGAIFYDCLAFNSRAPIDYEAHRYLAENCRPKMSLTDVEVKNGFQFECIIDINGIVLLELTPINCECEERRAYDLSRYCRNTYR</sequence>
<gene>
    <name evidence="5" type="ORF">C7P63_03245</name>
</gene>
<dbReference type="PANTHER" id="PTHR43280:SF2">
    <property type="entry name" value="HTH-TYPE TRANSCRIPTIONAL REGULATOR EXSA"/>
    <property type="match status" value="1"/>
</dbReference>
<dbReference type="SUPFAM" id="SSF51445">
    <property type="entry name" value="(Trans)glycosidases"/>
    <property type="match status" value="1"/>
</dbReference>
<evidence type="ECO:0000256" key="1">
    <source>
        <dbReference type="ARBA" id="ARBA00023015"/>
    </source>
</evidence>
<organism evidence="5 6">
    <name type="scientific">Vagococcus humatus</name>
    <dbReference type="NCBI Taxonomy" id="1889241"/>
    <lineage>
        <taxon>Bacteria</taxon>
        <taxon>Bacillati</taxon>
        <taxon>Bacillota</taxon>
        <taxon>Bacilli</taxon>
        <taxon>Lactobacillales</taxon>
        <taxon>Enterococcaceae</taxon>
        <taxon>Vagococcus</taxon>
    </lineage>
</organism>
<proteinExistence type="predicted"/>
<name>A0A3R9YFR1_9ENTE</name>
<dbReference type="PANTHER" id="PTHR43280">
    <property type="entry name" value="ARAC-FAMILY TRANSCRIPTIONAL REGULATOR"/>
    <property type="match status" value="1"/>
</dbReference>
<dbReference type="EMBL" id="PXZH01000001">
    <property type="protein sequence ID" value="RST90109.1"/>
    <property type="molecule type" value="Genomic_DNA"/>
</dbReference>
<feature type="domain" description="HTH araC/xylS-type" evidence="4">
    <location>
        <begin position="167"/>
        <end position="265"/>
    </location>
</feature>
<reference evidence="5 6" key="1">
    <citation type="submission" date="2018-03" db="EMBL/GenBank/DDBJ databases">
        <authorList>
            <person name="Gulvik C.A."/>
        </authorList>
    </citation>
    <scope>NUCLEOTIDE SEQUENCE [LARGE SCALE GENOMIC DNA]</scope>
    <source>
        <strain evidence="5 6">JCM 31581</strain>
    </source>
</reference>
<keyword evidence="3" id="KW-0804">Transcription</keyword>
<dbReference type="SUPFAM" id="SSF46689">
    <property type="entry name" value="Homeodomain-like"/>
    <property type="match status" value="2"/>
</dbReference>
<dbReference type="Gene3D" id="2.60.40.1500">
    <property type="entry name" value="Glycosyl hydrolase domain, family 39"/>
    <property type="match status" value="1"/>
</dbReference>
<dbReference type="Gene3D" id="1.10.10.60">
    <property type="entry name" value="Homeodomain-like"/>
    <property type="match status" value="2"/>
</dbReference>
<evidence type="ECO:0000313" key="5">
    <source>
        <dbReference type="EMBL" id="RST90109.1"/>
    </source>
</evidence>
<dbReference type="GO" id="GO:0003700">
    <property type="term" value="F:DNA-binding transcription factor activity"/>
    <property type="evidence" value="ECO:0007669"/>
    <property type="project" value="InterPro"/>
</dbReference>
<keyword evidence="2" id="KW-0238">DNA-binding</keyword>
<keyword evidence="6" id="KW-1185">Reference proteome</keyword>
<evidence type="ECO:0000313" key="6">
    <source>
        <dbReference type="Proteomes" id="UP000277864"/>
    </source>
</evidence>
<dbReference type="InterPro" id="IPR017853">
    <property type="entry name" value="GH"/>
</dbReference>
<dbReference type="GO" id="GO:0043565">
    <property type="term" value="F:sequence-specific DNA binding"/>
    <property type="evidence" value="ECO:0007669"/>
    <property type="project" value="InterPro"/>
</dbReference>